<dbReference type="PANTHER" id="PTHR38108">
    <property type="entry name" value="UPF0319 PROTEIN YCCT"/>
    <property type="match status" value="1"/>
</dbReference>
<dbReference type="EMBL" id="CP138204">
    <property type="protein sequence ID" value="WPC76191.1"/>
    <property type="molecule type" value="Genomic_DNA"/>
</dbReference>
<reference evidence="4 5" key="1">
    <citation type="submission" date="2023-11" db="EMBL/GenBank/DDBJ databases">
        <title>Plant-associative lifestyle of Vibrio porteresiae and its evolutionary dynamics.</title>
        <authorList>
            <person name="Rameshkumar N."/>
            <person name="Kirti K."/>
        </authorList>
    </citation>
    <scope>NUCLEOTIDE SEQUENCE [LARGE SCALE GENOMIC DNA]</scope>
    <source>
        <strain evidence="4 5">MSSRF30</strain>
    </source>
</reference>
<keyword evidence="5" id="KW-1185">Reference proteome</keyword>
<accession>A0ABZ0QJK3</accession>
<feature type="chain" id="PRO_5047156528" evidence="3">
    <location>
        <begin position="22"/>
        <end position="227"/>
    </location>
</feature>
<dbReference type="InterPro" id="IPR018635">
    <property type="entry name" value="UPF0319"/>
</dbReference>
<dbReference type="PANTHER" id="PTHR38108:SF1">
    <property type="entry name" value="UPF0319 PROTEIN YCCT"/>
    <property type="match status" value="1"/>
</dbReference>
<keyword evidence="2 3" id="KW-0732">Signal</keyword>
<evidence type="ECO:0000256" key="1">
    <source>
        <dbReference type="ARBA" id="ARBA00008490"/>
    </source>
</evidence>
<protein>
    <submittedName>
        <fullName evidence="4">DUF2057 family protein</fullName>
    </submittedName>
</protein>
<evidence type="ECO:0000313" key="5">
    <source>
        <dbReference type="Proteomes" id="UP001304071"/>
    </source>
</evidence>
<name>A0ABZ0QJK3_9VIBR</name>
<feature type="signal peptide" evidence="3">
    <location>
        <begin position="1"/>
        <end position="21"/>
    </location>
</feature>
<organism evidence="4 5">
    <name type="scientific">Vibrio porteresiae DSM 19223</name>
    <dbReference type="NCBI Taxonomy" id="1123496"/>
    <lineage>
        <taxon>Bacteria</taxon>
        <taxon>Pseudomonadati</taxon>
        <taxon>Pseudomonadota</taxon>
        <taxon>Gammaproteobacteria</taxon>
        <taxon>Vibrionales</taxon>
        <taxon>Vibrionaceae</taxon>
        <taxon>Vibrio</taxon>
    </lineage>
</organism>
<dbReference type="Proteomes" id="UP001304071">
    <property type="component" value="Chromosome 2"/>
</dbReference>
<dbReference type="Pfam" id="PF09829">
    <property type="entry name" value="DUF2057"/>
    <property type="match status" value="1"/>
</dbReference>
<proteinExistence type="inferred from homology"/>
<sequence>MSILRYLIYTTILMMSFQAFSQSTLEIPDGVTVFSVNGQAYEQNGFLVGSHEYIQLPDGANQIVFKYKTSVTQNSENVRVFDSDTIIAKFDTHSGYAKMIMPNYWTFSAAQEGIKNLAWKLETESGTAIPVIQDTLPNAGFKLADDYQAEILRYNQSKKVASLQQATGIANEKPLEKIVTQKHALNDSVEPSEMQDTVASMLNYWYGKADEKTRREFYNSIKPRSLD</sequence>
<comment type="similarity">
    <text evidence="1">Belongs to the UPF0319 family.</text>
</comment>
<evidence type="ECO:0000313" key="4">
    <source>
        <dbReference type="EMBL" id="WPC76191.1"/>
    </source>
</evidence>
<dbReference type="RefSeq" id="WP_261896598.1">
    <property type="nucleotide sequence ID" value="NZ_AP024896.1"/>
</dbReference>
<gene>
    <name evidence="4" type="ORF">R8Z52_16820</name>
</gene>
<evidence type="ECO:0000256" key="2">
    <source>
        <dbReference type="ARBA" id="ARBA00022729"/>
    </source>
</evidence>
<evidence type="ECO:0000256" key="3">
    <source>
        <dbReference type="SAM" id="SignalP"/>
    </source>
</evidence>